<comment type="caution">
    <text evidence="2">The sequence shown here is derived from an EMBL/GenBank/DDBJ whole genome shotgun (WGS) entry which is preliminary data.</text>
</comment>
<dbReference type="PANTHER" id="PTHR47505">
    <property type="entry name" value="DNA UTILIZATION PROTEIN YHGH"/>
    <property type="match status" value="1"/>
</dbReference>
<dbReference type="InterPro" id="IPR051910">
    <property type="entry name" value="ComF/GntX_DNA_util-trans"/>
</dbReference>
<dbReference type="Gene3D" id="3.40.50.2020">
    <property type="match status" value="1"/>
</dbReference>
<reference evidence="2 3" key="1">
    <citation type="submission" date="2021-03" db="EMBL/GenBank/DDBJ databases">
        <title>Genomic Encyclopedia of Type Strains, Phase IV (KMG-IV): sequencing the most valuable type-strain genomes for metagenomic binning, comparative biology and taxonomic classification.</title>
        <authorList>
            <person name="Goeker M."/>
        </authorList>
    </citation>
    <scope>NUCLEOTIDE SEQUENCE [LARGE SCALE GENOMIC DNA]</scope>
    <source>
        <strain evidence="2 3">DSM 27138</strain>
    </source>
</reference>
<evidence type="ECO:0000259" key="1">
    <source>
        <dbReference type="Pfam" id="PF18912"/>
    </source>
</evidence>
<dbReference type="PANTHER" id="PTHR47505:SF1">
    <property type="entry name" value="DNA UTILIZATION PROTEIN YHGH"/>
    <property type="match status" value="1"/>
</dbReference>
<dbReference type="Proteomes" id="UP001519289">
    <property type="component" value="Unassembled WGS sequence"/>
</dbReference>
<dbReference type="Pfam" id="PF18912">
    <property type="entry name" value="DZR_2"/>
    <property type="match status" value="1"/>
</dbReference>
<organism evidence="2 3">
    <name type="scientific">Symbiobacterium terraclitae</name>
    <dbReference type="NCBI Taxonomy" id="557451"/>
    <lineage>
        <taxon>Bacteria</taxon>
        <taxon>Bacillati</taxon>
        <taxon>Bacillota</taxon>
        <taxon>Clostridia</taxon>
        <taxon>Eubacteriales</taxon>
        <taxon>Symbiobacteriaceae</taxon>
        <taxon>Symbiobacterium</taxon>
    </lineage>
</organism>
<dbReference type="RefSeq" id="WP_209467900.1">
    <property type="nucleotide sequence ID" value="NZ_JAGGLG010000035.1"/>
</dbReference>
<feature type="domain" description="Double zinc ribbon" evidence="1">
    <location>
        <begin position="10"/>
        <end position="78"/>
    </location>
</feature>
<dbReference type="SUPFAM" id="SSF53271">
    <property type="entry name" value="PRTase-like"/>
    <property type="match status" value="1"/>
</dbReference>
<dbReference type="InterPro" id="IPR044005">
    <property type="entry name" value="DZR_2"/>
</dbReference>
<keyword evidence="3" id="KW-1185">Reference proteome</keyword>
<sequence>MLRTIIEGLVSILWPPRSTCLTCDGPLAEPPPPLATIAETVPVCDACWAAMPFDPEARLCANCSRPIAGGTGFCAECADPPPFGRVWALGLHRGVLRTAVHHVKFRGRQALGVALGGYLAARVQEPPEVIIPIPLHPSRQRDRGYNQAERIAAGLAAQLGAPVVEGDLVRLRRTGEQTRRDRAERWRNLAGAFGVRRGRIPAWAGRDALLVDDVLTTGATAAAAAAVLWATGARSVNLAVLAVSDKPIPAARAGFAGSGYDL</sequence>
<evidence type="ECO:0000313" key="2">
    <source>
        <dbReference type="EMBL" id="MBP2019803.1"/>
    </source>
</evidence>
<dbReference type="InterPro" id="IPR029057">
    <property type="entry name" value="PRTase-like"/>
</dbReference>
<gene>
    <name evidence="2" type="ORF">J2Z79_003245</name>
</gene>
<protein>
    <submittedName>
        <fullName evidence="2">ComF family protein</fullName>
    </submittedName>
</protein>
<proteinExistence type="predicted"/>
<name>A0ABS4JWB5_9FIRM</name>
<accession>A0ABS4JWB5</accession>
<evidence type="ECO:0000313" key="3">
    <source>
        <dbReference type="Proteomes" id="UP001519289"/>
    </source>
</evidence>
<dbReference type="EMBL" id="JAGGLG010000035">
    <property type="protein sequence ID" value="MBP2019803.1"/>
    <property type="molecule type" value="Genomic_DNA"/>
</dbReference>